<keyword evidence="5" id="KW-1185">Reference proteome</keyword>
<feature type="compositionally biased region" description="Basic and acidic residues" evidence="1">
    <location>
        <begin position="1"/>
        <end position="23"/>
    </location>
</feature>
<evidence type="ECO:0000313" key="2">
    <source>
        <dbReference type="EMBL" id="NNU58874.1"/>
    </source>
</evidence>
<dbReference type="EMBL" id="JABFCY010000001">
    <property type="protein sequence ID" value="NNU58874.1"/>
    <property type="molecule type" value="Genomic_DNA"/>
</dbReference>
<dbReference type="AlphaFoldDB" id="A0A2P9HJT5"/>
<gene>
    <name evidence="2" type="ORF">HKX02_01210</name>
    <name evidence="3" type="ORF">OHAE_253</name>
</gene>
<evidence type="ECO:0000313" key="5">
    <source>
        <dbReference type="Proteomes" id="UP000574931"/>
    </source>
</evidence>
<dbReference type="Proteomes" id="UP000574931">
    <property type="component" value="Unassembled WGS sequence"/>
</dbReference>
<reference evidence="4" key="2">
    <citation type="submission" date="2017-12" db="EMBL/GenBank/DDBJ databases">
        <authorList>
            <person name="Diaz M."/>
        </authorList>
    </citation>
    <scope>NUCLEOTIDE SEQUENCE [LARGE SCALE GENOMIC DNA]</scope>
    <source>
        <strain evidence="4">FI11154</strain>
    </source>
</reference>
<proteinExistence type="predicted"/>
<organism evidence="3 4">
    <name type="scientific">Ochrobactrum soli</name>
    <dbReference type="NCBI Taxonomy" id="2448455"/>
    <lineage>
        <taxon>Bacteria</taxon>
        <taxon>Pseudomonadati</taxon>
        <taxon>Pseudomonadota</taxon>
        <taxon>Alphaproteobacteria</taxon>
        <taxon>Hyphomicrobiales</taxon>
        <taxon>Brucellaceae</taxon>
        <taxon>Brucella/Ochrobactrum group</taxon>
        <taxon>Ochrobactrum</taxon>
    </lineage>
</organism>
<protein>
    <submittedName>
        <fullName evidence="3">Uncharacterized protein</fullName>
    </submittedName>
</protein>
<accession>A0A2P9HJT5</accession>
<dbReference type="RefSeq" id="WP_109368253.1">
    <property type="nucleotide sequence ID" value="NZ_JABFCY010000001.1"/>
</dbReference>
<sequence>MSEKPINQERQNQLDRQKKRLADQLRANLMRRKEQSRSRRSGEADERTDGIASAGKEAGQEKE</sequence>
<dbReference type="EMBL" id="OOFM01000005">
    <property type="protein sequence ID" value="SPL64386.1"/>
    <property type="molecule type" value="Genomic_DNA"/>
</dbReference>
<name>A0A2P9HJT5_9HYPH</name>
<reference evidence="2 5" key="3">
    <citation type="submission" date="2020-05" db="EMBL/GenBank/DDBJ databases">
        <title>Draft Genome Sequence of Ochrobactrum soli Isolated from Stable Fly Gut.</title>
        <authorList>
            <person name="Pileggi M.T."/>
            <person name="Vazhakkala L.J."/>
            <person name="Wong C.N."/>
        </authorList>
    </citation>
    <scope>NUCLEOTIDE SEQUENCE [LARGE SCALE GENOMIC DNA]</scope>
    <source>
        <strain evidence="2 5">MTP-C0764</strain>
    </source>
</reference>
<evidence type="ECO:0000313" key="3">
    <source>
        <dbReference type="EMBL" id="SPL64386.1"/>
    </source>
</evidence>
<reference evidence="3" key="1">
    <citation type="submission" date="2017-12" db="EMBL/GenBank/DDBJ databases">
        <authorList>
            <person name="Hurst M.R.H."/>
        </authorList>
    </citation>
    <scope>NUCLEOTIDE SEQUENCE [LARGE SCALE GENOMIC DNA]</scope>
    <source>
        <strain evidence="3">FI11154</strain>
    </source>
</reference>
<dbReference type="Proteomes" id="UP000246073">
    <property type="component" value="Unassembled WGS sequence"/>
</dbReference>
<feature type="compositionally biased region" description="Basic and acidic residues" evidence="1">
    <location>
        <begin position="31"/>
        <end position="49"/>
    </location>
</feature>
<feature type="region of interest" description="Disordered" evidence="1">
    <location>
        <begin position="1"/>
        <end position="63"/>
    </location>
</feature>
<evidence type="ECO:0000313" key="4">
    <source>
        <dbReference type="Proteomes" id="UP000246073"/>
    </source>
</evidence>
<evidence type="ECO:0000256" key="1">
    <source>
        <dbReference type="SAM" id="MobiDB-lite"/>
    </source>
</evidence>